<reference evidence="2" key="1">
    <citation type="submission" date="2022-11" db="UniProtKB">
        <authorList>
            <consortium name="WormBaseParasite"/>
        </authorList>
    </citation>
    <scope>IDENTIFICATION</scope>
</reference>
<sequence>MPVKVVFILAVFIWTTLASNHWTFRNKKLLIFPELSLNYKPSSSSINSYDSSHHLDDSKIINEDYIKRQVNMPSNIDDVEKQEPNVQKSQVKSIRHQCYFSPIQCLLTLPEDKMRTIVKTHNGVGMEARTIGPIYKTTSKITGRLRQHEDRRGMIGNKFFRYSPLEQF</sequence>
<protein>
    <submittedName>
        <fullName evidence="2">Uncharacterized protein</fullName>
    </submittedName>
</protein>
<accession>A0AC34QT20</accession>
<name>A0AC34QT20_9BILA</name>
<evidence type="ECO:0000313" key="1">
    <source>
        <dbReference type="Proteomes" id="UP000887576"/>
    </source>
</evidence>
<dbReference type="WBParaSite" id="JU765_v2.g19193.t1">
    <property type="protein sequence ID" value="JU765_v2.g19193.t1"/>
    <property type="gene ID" value="JU765_v2.g19193"/>
</dbReference>
<proteinExistence type="predicted"/>
<evidence type="ECO:0000313" key="2">
    <source>
        <dbReference type="WBParaSite" id="JU765_v2.g19193.t1"/>
    </source>
</evidence>
<dbReference type="Proteomes" id="UP000887576">
    <property type="component" value="Unplaced"/>
</dbReference>
<organism evidence="1 2">
    <name type="scientific">Panagrolaimus sp. JU765</name>
    <dbReference type="NCBI Taxonomy" id="591449"/>
    <lineage>
        <taxon>Eukaryota</taxon>
        <taxon>Metazoa</taxon>
        <taxon>Ecdysozoa</taxon>
        <taxon>Nematoda</taxon>
        <taxon>Chromadorea</taxon>
        <taxon>Rhabditida</taxon>
        <taxon>Tylenchina</taxon>
        <taxon>Panagrolaimomorpha</taxon>
        <taxon>Panagrolaimoidea</taxon>
        <taxon>Panagrolaimidae</taxon>
        <taxon>Panagrolaimus</taxon>
    </lineage>
</organism>